<proteinExistence type="predicted"/>
<keyword evidence="1" id="KW-0472">Membrane</keyword>
<evidence type="ECO:0000313" key="3">
    <source>
        <dbReference type="Proteomes" id="UP001056384"/>
    </source>
</evidence>
<keyword evidence="1" id="KW-0812">Transmembrane</keyword>
<evidence type="ECO:0000313" key="2">
    <source>
        <dbReference type="EMBL" id="USW56621.1"/>
    </source>
</evidence>
<sequence length="188" mass="19923">MTIAEFFWLSDSQFSTRLAQLNNEDLLKDDIHNCRTRHGGKFSAYGGVVGALPTLGISLIGTGIGLRRRNVVPRRLAMVHAELQKRGLDKHVETKSDLVIPAVGVGIGTAIAWTGLAPLADQIVGPLAGMGADAILLSTVEACGVTGEVENGIAKLVVEAAVDRAADEVNPEGKSAQWVAKMERVSEK</sequence>
<dbReference type="AlphaFoldDB" id="A0A9Q9B5C4"/>
<accession>A0A9Q9B5C4</accession>
<dbReference type="EMBL" id="CP099425">
    <property type="protein sequence ID" value="USW56621.1"/>
    <property type="molecule type" value="Genomic_DNA"/>
</dbReference>
<evidence type="ECO:0000256" key="1">
    <source>
        <dbReference type="SAM" id="Phobius"/>
    </source>
</evidence>
<organism evidence="2 3">
    <name type="scientific">Septoria linicola</name>
    <dbReference type="NCBI Taxonomy" id="215465"/>
    <lineage>
        <taxon>Eukaryota</taxon>
        <taxon>Fungi</taxon>
        <taxon>Dikarya</taxon>
        <taxon>Ascomycota</taxon>
        <taxon>Pezizomycotina</taxon>
        <taxon>Dothideomycetes</taxon>
        <taxon>Dothideomycetidae</taxon>
        <taxon>Mycosphaerellales</taxon>
        <taxon>Mycosphaerellaceae</taxon>
        <taxon>Septoria</taxon>
    </lineage>
</organism>
<keyword evidence="3" id="KW-1185">Reference proteome</keyword>
<name>A0A9Q9B5C4_9PEZI</name>
<reference evidence="2" key="1">
    <citation type="submission" date="2022-06" db="EMBL/GenBank/DDBJ databases">
        <title>Complete genome sequences of two strains of the flax pathogen Septoria linicola.</title>
        <authorList>
            <person name="Lapalu N."/>
            <person name="Simon A."/>
            <person name="Demenou B."/>
            <person name="Paumier D."/>
            <person name="Guillot M.-P."/>
            <person name="Gout L."/>
            <person name="Valade R."/>
        </authorList>
    </citation>
    <scope>NUCLEOTIDE SEQUENCE</scope>
    <source>
        <strain evidence="2">SE15195</strain>
    </source>
</reference>
<protein>
    <submittedName>
        <fullName evidence="2">Uncharacterized protein</fullName>
    </submittedName>
</protein>
<keyword evidence="1" id="KW-1133">Transmembrane helix</keyword>
<gene>
    <name evidence="2" type="ORF">Slin15195_G099400</name>
</gene>
<feature type="transmembrane region" description="Helical" evidence="1">
    <location>
        <begin position="42"/>
        <end position="66"/>
    </location>
</feature>
<dbReference type="Proteomes" id="UP001056384">
    <property type="component" value="Chromosome 8"/>
</dbReference>